<evidence type="ECO:0000256" key="1">
    <source>
        <dbReference type="SAM" id="MobiDB-lite"/>
    </source>
</evidence>
<name>A0ABW8CYP7_STRBI</name>
<dbReference type="PANTHER" id="PTHR12110:SF53">
    <property type="entry name" value="BLR5974 PROTEIN"/>
    <property type="match status" value="1"/>
</dbReference>
<protein>
    <submittedName>
        <fullName evidence="3">M20/M25/M40 family metallo-hydrolase</fullName>
    </submittedName>
</protein>
<dbReference type="SUPFAM" id="SSF53187">
    <property type="entry name" value="Zn-dependent exopeptidases"/>
    <property type="match status" value="1"/>
</dbReference>
<dbReference type="SUPFAM" id="SSF51658">
    <property type="entry name" value="Xylose isomerase-like"/>
    <property type="match status" value="1"/>
</dbReference>
<proteinExistence type="predicted"/>
<dbReference type="PANTHER" id="PTHR12110">
    <property type="entry name" value="HYDROXYPYRUVATE ISOMERASE"/>
    <property type="match status" value="1"/>
</dbReference>
<evidence type="ECO:0000313" key="4">
    <source>
        <dbReference type="Proteomes" id="UP001614391"/>
    </source>
</evidence>
<accession>A0ABW8CYP7</accession>
<dbReference type="Gene3D" id="3.30.70.360">
    <property type="match status" value="1"/>
</dbReference>
<feature type="domain" description="Xylose isomerase-like TIM barrel" evidence="2">
    <location>
        <begin position="63"/>
        <end position="287"/>
    </location>
</feature>
<reference evidence="3 4" key="1">
    <citation type="submission" date="2024-10" db="EMBL/GenBank/DDBJ databases">
        <title>The Natural Products Discovery Center: Release of the First 8490 Sequenced Strains for Exploring Actinobacteria Biosynthetic Diversity.</title>
        <authorList>
            <person name="Kalkreuter E."/>
            <person name="Kautsar S.A."/>
            <person name="Yang D."/>
            <person name="Bader C.D."/>
            <person name="Teijaro C.N."/>
            <person name="Fluegel L."/>
            <person name="Davis C.M."/>
            <person name="Simpson J.R."/>
            <person name="Lauterbach L."/>
            <person name="Steele A.D."/>
            <person name="Gui C."/>
            <person name="Meng S."/>
            <person name="Li G."/>
            <person name="Viehrig K."/>
            <person name="Ye F."/>
            <person name="Su P."/>
            <person name="Kiefer A.F."/>
            <person name="Nichols A."/>
            <person name="Cepeda A.J."/>
            <person name="Yan W."/>
            <person name="Fan B."/>
            <person name="Jiang Y."/>
            <person name="Adhikari A."/>
            <person name="Zheng C.-J."/>
            <person name="Schuster L."/>
            <person name="Cowan T.M."/>
            <person name="Smanski M.J."/>
            <person name="Chevrette M.G."/>
            <person name="De Carvalho L.P.S."/>
            <person name="Shen B."/>
        </authorList>
    </citation>
    <scope>NUCLEOTIDE SEQUENCE [LARGE SCALE GENOMIC DNA]</scope>
    <source>
        <strain evidence="3 4">NPDC053346</strain>
    </source>
</reference>
<feature type="compositionally biased region" description="Low complexity" evidence="1">
    <location>
        <begin position="1"/>
        <end position="11"/>
    </location>
</feature>
<evidence type="ECO:0000313" key="3">
    <source>
        <dbReference type="EMBL" id="MFI9122712.1"/>
    </source>
</evidence>
<dbReference type="Gene3D" id="3.20.20.150">
    <property type="entry name" value="Divalent-metal-dependent TIM barrel enzymes"/>
    <property type="match status" value="1"/>
</dbReference>
<feature type="region of interest" description="Disordered" evidence="1">
    <location>
        <begin position="1"/>
        <end position="52"/>
    </location>
</feature>
<dbReference type="Pfam" id="PF01261">
    <property type="entry name" value="AP_endonuc_2"/>
    <property type="match status" value="1"/>
</dbReference>
<dbReference type="InterPro" id="IPR036237">
    <property type="entry name" value="Xyl_isomerase-like_sf"/>
</dbReference>
<comment type="caution">
    <text evidence="3">The sequence shown here is derived from an EMBL/GenBank/DDBJ whole genome shotgun (WGS) entry which is preliminary data.</text>
</comment>
<keyword evidence="4" id="KW-1185">Reference proteome</keyword>
<sequence length="787" mass="81952">MSRSTESPAYAEHAESPEHAASPAYAEPSEHAASPADTRPLGPAGRITGIGDEAAPDLAGQIAVARELGWTSLELRSLDGTALADLPEPVVREAAGRLHAAGLGVVCLDSRIGNWARPVTGPFSADLEELERLAEYGRILGCRSLRVMSWTDGGLPEEAWAAGAIDRMRRLARRAESLGVELLHENCAGWAGSDASRTLRLLAEVGSPALRVLFDTGNGVPYGYDAHALLEELLPHVAHVHVKDALPGDRPGEAVYTLPGEGTARVADCVRLLEEYGYPGAYSLEPHLAVVPHEGVRSEDAAGPFVRAARRLAALPLPAPTGVPKALPRPAPTAALKALPRPAVDTGLLLHLLHTPTAGPLETGSGTPHLTTAALRSYATAAQRLGFGTVRLGAPAPSAVLRDDTPAPVRRAVAADPAFLADQPSLVLRLGPELPRERTVMFNVHLDTVAGGEPPAFDGARFTGRGAVDAKGPAVALLAGVAAAARTCPDIGRDVAVLVQAVAGEEGGALGTFGTRPLVEAGHTGRLNVFCEPTGLRHLPRATAAATARITVGGEDAVDDRPEAGHNATVLLGFLAQHLAAALGRDASGTPPFTVCVAGLHTGTLHNKVHGTGSLLLNLAYATAEAGAAAERALVRALDAGLREFAARFSGTPPFARTAEDAARITRLEWEKRGLPALGPQPEWGEKLLARAGVDRWPDDEPAFTCDAIWAEGLPDSFTTVFGPGSLDANRAHAAGEFVDLADLEAFADRTAALLTAFADDVRRRVGARHTAPVSVPTDLTEKAGTA</sequence>
<dbReference type="Pfam" id="PF01546">
    <property type="entry name" value="Peptidase_M20"/>
    <property type="match status" value="1"/>
</dbReference>
<dbReference type="Gene3D" id="3.40.630.10">
    <property type="entry name" value="Zn peptidases"/>
    <property type="match status" value="1"/>
</dbReference>
<organism evidence="3 4">
    <name type="scientific">Streptomyces bikiniensis</name>
    <dbReference type="NCBI Taxonomy" id="1896"/>
    <lineage>
        <taxon>Bacteria</taxon>
        <taxon>Bacillati</taxon>
        <taxon>Actinomycetota</taxon>
        <taxon>Actinomycetes</taxon>
        <taxon>Kitasatosporales</taxon>
        <taxon>Streptomycetaceae</taxon>
        <taxon>Streptomyces</taxon>
    </lineage>
</organism>
<dbReference type="InterPro" id="IPR002933">
    <property type="entry name" value="Peptidase_M20"/>
</dbReference>
<dbReference type="EMBL" id="JBITYT010000012">
    <property type="protein sequence ID" value="MFI9122712.1"/>
    <property type="molecule type" value="Genomic_DNA"/>
</dbReference>
<dbReference type="InterPro" id="IPR050312">
    <property type="entry name" value="IolE/XylAMocC-like"/>
</dbReference>
<dbReference type="Proteomes" id="UP001614391">
    <property type="component" value="Unassembled WGS sequence"/>
</dbReference>
<dbReference type="RefSeq" id="WP_399619038.1">
    <property type="nucleotide sequence ID" value="NZ_JBITYT010000012.1"/>
</dbReference>
<evidence type="ECO:0000259" key="2">
    <source>
        <dbReference type="Pfam" id="PF01261"/>
    </source>
</evidence>
<gene>
    <name evidence="3" type="ORF">ACIGW0_25545</name>
</gene>
<dbReference type="InterPro" id="IPR013022">
    <property type="entry name" value="Xyl_isomerase-like_TIM-brl"/>
</dbReference>
<feature type="compositionally biased region" description="Low complexity" evidence="1">
    <location>
        <begin position="19"/>
        <end position="36"/>
    </location>
</feature>